<dbReference type="GO" id="GO:0008270">
    <property type="term" value="F:zinc ion binding"/>
    <property type="evidence" value="ECO:0007669"/>
    <property type="project" value="UniProtKB-KW"/>
</dbReference>
<dbReference type="PANTHER" id="PTHR34451">
    <property type="entry name" value="PHD FINGER FAMILY PROTEIN"/>
    <property type="match status" value="1"/>
</dbReference>
<dbReference type="EMBL" id="JACGWM010001684">
    <property type="protein sequence ID" value="KAL0289609.1"/>
    <property type="molecule type" value="Genomic_DNA"/>
</dbReference>
<proteinExistence type="predicted"/>
<dbReference type="SUPFAM" id="SSF57903">
    <property type="entry name" value="FYVE/PHD zinc finger"/>
    <property type="match status" value="1"/>
</dbReference>
<protein>
    <submittedName>
        <fullName evidence="4">Uncharacterized protein</fullName>
    </submittedName>
</protein>
<keyword evidence="2" id="KW-0863">Zinc-finger</keyword>
<dbReference type="Gene3D" id="3.30.40.10">
    <property type="entry name" value="Zinc/RING finger domain, C3HC4 (zinc finger)"/>
    <property type="match status" value="1"/>
</dbReference>
<dbReference type="InterPro" id="IPR013083">
    <property type="entry name" value="Znf_RING/FYVE/PHD"/>
</dbReference>
<comment type="caution">
    <text evidence="4">The sequence shown here is derived from an EMBL/GenBank/DDBJ whole genome shotgun (WGS) entry which is preliminary data.</text>
</comment>
<sequence length="271" mass="29721">MTLEKSPFMETRDCQVCNSMDPVTLHNIPHRGAFALLCTACVLRHNPGSFCPLCFDVYDDTANNKRPAAHSHIVCLRCPAVVHAACLPSTRSFPSFRYLCPQCSLPSSSFFDFGRSNGGSTTVFTRDLAKQLLCAAKIASVAMHQAAAVARTVAEQKVKEALLARQRAKEAIERVAHLMADQQREDESDVDDGSSEGKADEFLALTNFTQRRKVNNLQVLHQRAALSFINPRGLLHQPGMALKARALVLVIPAYSACLGEASYSAEGKDWQ</sequence>
<gene>
    <name evidence="4" type="ORF">Scaly_2696800</name>
</gene>
<dbReference type="PANTHER" id="PTHR34451:SF7">
    <property type="entry name" value="PHD FINGER FAMILY PROTEIN"/>
    <property type="match status" value="1"/>
</dbReference>
<evidence type="ECO:0000256" key="1">
    <source>
        <dbReference type="ARBA" id="ARBA00022723"/>
    </source>
</evidence>
<dbReference type="CDD" id="cd15489">
    <property type="entry name" value="PHD_SF"/>
    <property type="match status" value="1"/>
</dbReference>
<name>A0AAW2J5N9_9LAMI</name>
<accession>A0AAW2J5N9</accession>
<reference evidence="4" key="2">
    <citation type="journal article" date="2024" name="Plant">
        <title>Genomic evolution and insights into agronomic trait innovations of Sesamum species.</title>
        <authorList>
            <person name="Miao H."/>
            <person name="Wang L."/>
            <person name="Qu L."/>
            <person name="Liu H."/>
            <person name="Sun Y."/>
            <person name="Le M."/>
            <person name="Wang Q."/>
            <person name="Wei S."/>
            <person name="Zheng Y."/>
            <person name="Lin W."/>
            <person name="Duan Y."/>
            <person name="Cao H."/>
            <person name="Xiong S."/>
            <person name="Wang X."/>
            <person name="Wei L."/>
            <person name="Li C."/>
            <person name="Ma Q."/>
            <person name="Ju M."/>
            <person name="Zhao R."/>
            <person name="Li G."/>
            <person name="Mu C."/>
            <person name="Tian Q."/>
            <person name="Mei H."/>
            <person name="Zhang T."/>
            <person name="Gao T."/>
            <person name="Zhang H."/>
        </authorList>
    </citation>
    <scope>NUCLEOTIDE SEQUENCE</scope>
    <source>
        <strain evidence="4">KEN8</strain>
    </source>
</reference>
<evidence type="ECO:0000256" key="3">
    <source>
        <dbReference type="ARBA" id="ARBA00022833"/>
    </source>
</evidence>
<dbReference type="InterPro" id="IPR019786">
    <property type="entry name" value="Zinc_finger_PHD-type_CS"/>
</dbReference>
<dbReference type="InterPro" id="IPR011011">
    <property type="entry name" value="Znf_FYVE_PHD"/>
</dbReference>
<keyword evidence="1" id="KW-0479">Metal-binding</keyword>
<evidence type="ECO:0000256" key="2">
    <source>
        <dbReference type="ARBA" id="ARBA00022771"/>
    </source>
</evidence>
<organism evidence="4">
    <name type="scientific">Sesamum calycinum</name>
    <dbReference type="NCBI Taxonomy" id="2727403"/>
    <lineage>
        <taxon>Eukaryota</taxon>
        <taxon>Viridiplantae</taxon>
        <taxon>Streptophyta</taxon>
        <taxon>Embryophyta</taxon>
        <taxon>Tracheophyta</taxon>
        <taxon>Spermatophyta</taxon>
        <taxon>Magnoliopsida</taxon>
        <taxon>eudicotyledons</taxon>
        <taxon>Gunneridae</taxon>
        <taxon>Pentapetalae</taxon>
        <taxon>asterids</taxon>
        <taxon>lamiids</taxon>
        <taxon>Lamiales</taxon>
        <taxon>Pedaliaceae</taxon>
        <taxon>Sesamum</taxon>
    </lineage>
</organism>
<dbReference type="AlphaFoldDB" id="A0AAW2J5N9"/>
<keyword evidence="3" id="KW-0862">Zinc</keyword>
<dbReference type="PROSITE" id="PS01359">
    <property type="entry name" value="ZF_PHD_1"/>
    <property type="match status" value="1"/>
</dbReference>
<reference evidence="4" key="1">
    <citation type="submission" date="2020-06" db="EMBL/GenBank/DDBJ databases">
        <authorList>
            <person name="Li T."/>
            <person name="Hu X."/>
            <person name="Zhang T."/>
            <person name="Song X."/>
            <person name="Zhang H."/>
            <person name="Dai N."/>
            <person name="Sheng W."/>
            <person name="Hou X."/>
            <person name="Wei L."/>
        </authorList>
    </citation>
    <scope>NUCLEOTIDE SEQUENCE</scope>
    <source>
        <strain evidence="4">KEN8</strain>
        <tissue evidence="4">Leaf</tissue>
    </source>
</reference>
<evidence type="ECO:0000313" key="4">
    <source>
        <dbReference type="EMBL" id="KAL0289609.1"/>
    </source>
</evidence>